<protein>
    <submittedName>
        <fullName evidence="1">Uncharacterized protein</fullName>
    </submittedName>
</protein>
<evidence type="ECO:0000313" key="1">
    <source>
        <dbReference type="EMBL" id="XHV10063.1"/>
    </source>
</evidence>
<proteinExistence type="predicted"/>
<organism evidence="1">
    <name type="scientific">Pseudopestalotiopsis camelliae-sinensis polymycovirus 1</name>
    <dbReference type="NCBI Taxonomy" id="3367397"/>
    <lineage>
        <taxon>Viruses</taxon>
        <taxon>Riboviria</taxon>
        <taxon>Riboviria incertae sedis</taxon>
        <taxon>Polymycoviridae</taxon>
        <taxon>Polymycovirus</taxon>
    </lineage>
</organism>
<reference evidence="1" key="1">
    <citation type="submission" date="2024-02" db="EMBL/GenBank/DDBJ databases">
        <title>Novel Polymycoviruses Are Encapsidated in Filamentous Virions.</title>
        <authorList>
            <person name="Han Z."/>
            <person name="Jiang J."/>
            <person name="Xu W."/>
        </authorList>
    </citation>
    <scope>NUCLEOTIDE SEQUENCE</scope>
    <source>
        <strain evidence="1">PcsPmV1-dsRNA2</strain>
    </source>
</reference>
<dbReference type="EMBL" id="PP359406">
    <property type="protein sequence ID" value="XHV10063.1"/>
    <property type="molecule type" value="Genomic_RNA"/>
</dbReference>
<sequence>MADLTRLRAIVANSDDKVAFAAGVLYHLSGRPHQTTLRDVESVRSSLRWLASAPIALFGDVVGQCGFQPDDFSGLSDTFTDSLLADVATLANAMLTPDADWDRTVRNDNAVGLAHHGALAARLETQSPAEFAVLDVLQDAGYPGIEAAVAAFADIKRSHPQGTYTMSVRQYARSRHAICARIVSAGRLYCVVTPWCLSRRSAQAYAAVALRALRRTQIEQRAIDRARTAVSYASRHSLQALRDITDPAIALLTQYTYSSRGTAFVDERGMIRQSIQSRSPSVWVAFATVHMNGSCDFLMELARKRTSLTTSLPVPDNHRLAEYYDHADDPLSGLLAFSRVLASFRDERDNGPYGPRLNKGPMLGYVARAVSKRDRNTVACINRIEEVYATLLSQGHDRSRLLFVVEWGGDYSHAAVLAAAAAAQIDVAIDIAGSGVDLPGDDVMADDQDFLYSFSLYLSSARRRKLPRMPSVEYVQGTPLHQRLVQVYDSVGGTSSDYSLAYISGGVAHMGELPVTICSDSAIRMASLKDTATQLPLVYHTAEVLLPSLCHHGVAADHDTYLDTGSAVDPECPHCDSHYRAVSLVSSCFVDPGVRLVKPRSIFGHNAHFSVESCAAPVPGVEHTLDTIDSAIACNVLRNHGWASAPVSRNLGADPVSSDLADDMKSIISWAYTRLSERYPGRMSDSDADTIAASIT</sequence>
<name>A0AB74ULM2_9VIRU</name>
<accession>A0AB74ULM2</accession>